<feature type="region of interest" description="Disordered" evidence="1">
    <location>
        <begin position="1"/>
        <end position="31"/>
    </location>
</feature>
<name>A0A8T0P9A2_PANVG</name>
<sequence>MNALLPGPSRPVAATSSPPDTNATGGVYSPVATPQHEAIGALSRRRCSGSTSCHDLMERPFAALRSSRLLPCYSVVAVIYRSSAGLPRPLRLYHYRPGVHHHL</sequence>
<evidence type="ECO:0000313" key="2">
    <source>
        <dbReference type="EMBL" id="KAG2555214.1"/>
    </source>
</evidence>
<dbReference type="EMBL" id="CM029053">
    <property type="protein sequence ID" value="KAG2555214.1"/>
    <property type="molecule type" value="Genomic_DNA"/>
</dbReference>
<gene>
    <name evidence="2" type="ORF">PVAP13_9KG570701</name>
</gene>
<protein>
    <submittedName>
        <fullName evidence="2">Uncharacterized protein</fullName>
    </submittedName>
</protein>
<organism evidence="2 3">
    <name type="scientific">Panicum virgatum</name>
    <name type="common">Blackwell switchgrass</name>
    <dbReference type="NCBI Taxonomy" id="38727"/>
    <lineage>
        <taxon>Eukaryota</taxon>
        <taxon>Viridiplantae</taxon>
        <taxon>Streptophyta</taxon>
        <taxon>Embryophyta</taxon>
        <taxon>Tracheophyta</taxon>
        <taxon>Spermatophyta</taxon>
        <taxon>Magnoliopsida</taxon>
        <taxon>Liliopsida</taxon>
        <taxon>Poales</taxon>
        <taxon>Poaceae</taxon>
        <taxon>PACMAD clade</taxon>
        <taxon>Panicoideae</taxon>
        <taxon>Panicodae</taxon>
        <taxon>Paniceae</taxon>
        <taxon>Panicinae</taxon>
        <taxon>Panicum</taxon>
        <taxon>Panicum sect. Hiantes</taxon>
    </lineage>
</organism>
<feature type="compositionally biased region" description="Polar residues" evidence="1">
    <location>
        <begin position="14"/>
        <end position="24"/>
    </location>
</feature>
<comment type="caution">
    <text evidence="2">The sequence shown here is derived from an EMBL/GenBank/DDBJ whole genome shotgun (WGS) entry which is preliminary data.</text>
</comment>
<evidence type="ECO:0000256" key="1">
    <source>
        <dbReference type="SAM" id="MobiDB-lite"/>
    </source>
</evidence>
<dbReference type="AlphaFoldDB" id="A0A8T0P9A2"/>
<accession>A0A8T0P9A2</accession>
<proteinExistence type="predicted"/>
<keyword evidence="3" id="KW-1185">Reference proteome</keyword>
<reference evidence="2" key="1">
    <citation type="submission" date="2020-05" db="EMBL/GenBank/DDBJ databases">
        <title>WGS assembly of Panicum virgatum.</title>
        <authorList>
            <person name="Lovell J.T."/>
            <person name="Jenkins J."/>
            <person name="Shu S."/>
            <person name="Juenger T.E."/>
            <person name="Schmutz J."/>
        </authorList>
    </citation>
    <scope>NUCLEOTIDE SEQUENCE</scope>
    <source>
        <strain evidence="2">AP13</strain>
    </source>
</reference>
<evidence type="ECO:0000313" key="3">
    <source>
        <dbReference type="Proteomes" id="UP000823388"/>
    </source>
</evidence>
<dbReference type="Proteomes" id="UP000823388">
    <property type="component" value="Chromosome 9K"/>
</dbReference>